<gene>
    <name evidence="2" type="ORF">DV515_00002059</name>
</gene>
<sequence>MKGRDKGQMGVFELMGSSEASQLSLGRLQIIWMNCEVTELVGDCVNSAEERNRRAEEINGDTAKLHLPGCLAAYRVRRRAASDLTETTTPRARCGRRACAGVAVLPASAAGLTAYAVKMALTRCVGRARPGREGAAAPPRPARRFPAALRGSADRSGRG</sequence>
<comment type="caution">
    <text evidence="2">The sequence shown here is derived from an EMBL/GenBank/DDBJ whole genome shotgun (WGS) entry which is preliminary data.</text>
</comment>
<organism evidence="2 3">
    <name type="scientific">Chloebia gouldiae</name>
    <name type="common">Gouldian finch</name>
    <name type="synonym">Erythrura gouldiae</name>
    <dbReference type="NCBI Taxonomy" id="44316"/>
    <lineage>
        <taxon>Eukaryota</taxon>
        <taxon>Metazoa</taxon>
        <taxon>Chordata</taxon>
        <taxon>Craniata</taxon>
        <taxon>Vertebrata</taxon>
        <taxon>Euteleostomi</taxon>
        <taxon>Archelosauria</taxon>
        <taxon>Archosauria</taxon>
        <taxon>Dinosauria</taxon>
        <taxon>Saurischia</taxon>
        <taxon>Theropoda</taxon>
        <taxon>Coelurosauria</taxon>
        <taxon>Aves</taxon>
        <taxon>Neognathae</taxon>
        <taxon>Neoaves</taxon>
        <taxon>Telluraves</taxon>
        <taxon>Australaves</taxon>
        <taxon>Passeriformes</taxon>
        <taxon>Passeroidea</taxon>
        <taxon>Passeridae</taxon>
        <taxon>Chloebia</taxon>
    </lineage>
</organism>
<protein>
    <submittedName>
        <fullName evidence="2">Uncharacterized protein</fullName>
    </submittedName>
</protein>
<dbReference type="AlphaFoldDB" id="A0A3L8SX22"/>
<name>A0A3L8SX22_CHLGU</name>
<proteinExistence type="predicted"/>
<feature type="region of interest" description="Disordered" evidence="1">
    <location>
        <begin position="130"/>
        <end position="159"/>
    </location>
</feature>
<dbReference type="EMBL" id="QUSF01000004">
    <property type="protein sequence ID" value="RLW09991.1"/>
    <property type="molecule type" value="Genomic_DNA"/>
</dbReference>
<accession>A0A3L8SX22</accession>
<evidence type="ECO:0000313" key="3">
    <source>
        <dbReference type="Proteomes" id="UP000276834"/>
    </source>
</evidence>
<evidence type="ECO:0000313" key="2">
    <source>
        <dbReference type="EMBL" id="RLW09991.1"/>
    </source>
</evidence>
<keyword evidence="3" id="KW-1185">Reference proteome</keyword>
<reference evidence="2 3" key="1">
    <citation type="journal article" date="2018" name="Proc. R. Soc. B">
        <title>A non-coding region near Follistatin controls head colour polymorphism in the Gouldian finch.</title>
        <authorList>
            <person name="Toomey M.B."/>
            <person name="Marques C.I."/>
            <person name="Andrade P."/>
            <person name="Araujo P.M."/>
            <person name="Sabatino S."/>
            <person name="Gazda M.A."/>
            <person name="Afonso S."/>
            <person name="Lopes R.J."/>
            <person name="Corbo J.C."/>
            <person name="Carneiro M."/>
        </authorList>
    </citation>
    <scope>NUCLEOTIDE SEQUENCE [LARGE SCALE GENOMIC DNA]</scope>
    <source>
        <strain evidence="2">Red01</strain>
        <tissue evidence="2">Muscle</tissue>
    </source>
</reference>
<evidence type="ECO:0000256" key="1">
    <source>
        <dbReference type="SAM" id="MobiDB-lite"/>
    </source>
</evidence>
<dbReference type="Proteomes" id="UP000276834">
    <property type="component" value="Unassembled WGS sequence"/>
</dbReference>